<evidence type="ECO:0000313" key="2">
    <source>
        <dbReference type="Proteomes" id="UP000176634"/>
    </source>
</evidence>
<dbReference type="Proteomes" id="UP000176634">
    <property type="component" value="Unassembled WGS sequence"/>
</dbReference>
<protein>
    <submittedName>
        <fullName evidence="1">Uncharacterized protein</fullName>
    </submittedName>
</protein>
<accession>A0A1F6P914</accession>
<proteinExistence type="predicted"/>
<name>A0A1F6P914_9BACT</name>
<gene>
    <name evidence="1" type="ORF">A2563_03290</name>
</gene>
<reference evidence="1 2" key="1">
    <citation type="journal article" date="2016" name="Nat. Commun.">
        <title>Thousands of microbial genomes shed light on interconnected biogeochemical processes in an aquifer system.</title>
        <authorList>
            <person name="Anantharaman K."/>
            <person name="Brown C.T."/>
            <person name="Hug L.A."/>
            <person name="Sharon I."/>
            <person name="Castelle C.J."/>
            <person name="Probst A.J."/>
            <person name="Thomas B.C."/>
            <person name="Singh A."/>
            <person name="Wilkins M.J."/>
            <person name="Karaoz U."/>
            <person name="Brodie E.L."/>
            <person name="Williams K.H."/>
            <person name="Hubbard S.S."/>
            <person name="Banfield J.F."/>
        </authorList>
    </citation>
    <scope>NUCLEOTIDE SEQUENCE [LARGE SCALE GENOMIC DNA]</scope>
</reference>
<evidence type="ECO:0000313" key="1">
    <source>
        <dbReference type="EMBL" id="OGH92671.1"/>
    </source>
</evidence>
<dbReference type="AlphaFoldDB" id="A0A1F6P914"/>
<comment type="caution">
    <text evidence="1">The sequence shown here is derived from an EMBL/GenBank/DDBJ whole genome shotgun (WGS) entry which is preliminary data.</text>
</comment>
<organism evidence="1 2">
    <name type="scientific">Candidatus Magasanikbacteria bacterium RIFOXYD1_FULL_40_23</name>
    <dbReference type="NCBI Taxonomy" id="1798705"/>
    <lineage>
        <taxon>Bacteria</taxon>
        <taxon>Candidatus Magasanikiibacteriota</taxon>
    </lineage>
</organism>
<dbReference type="EMBL" id="MFRA01000005">
    <property type="protein sequence ID" value="OGH92671.1"/>
    <property type="molecule type" value="Genomic_DNA"/>
</dbReference>
<sequence>MEVPCRYVVDREVSLYLLLYVLLKSKLSEEQQEVIGTMDEMDAELHNLAKLVLPGYASQWPKMARLQLPHLESALQERFPELVQLPVKHLLGASQFRTWLTHQVARFGEWLDIDSKG</sequence>